<gene>
    <name evidence="1" type="ORF">BECKLPF1236B_GA0070989_100410</name>
</gene>
<proteinExistence type="predicted"/>
<protein>
    <submittedName>
        <fullName evidence="1">Uncharacterized protein</fullName>
    </submittedName>
</protein>
<dbReference type="AlphaFoldDB" id="A0A450VVB7"/>
<dbReference type="EMBL" id="CAADFK010000004">
    <property type="protein sequence ID" value="VFK08722.1"/>
    <property type="molecule type" value="Genomic_DNA"/>
</dbReference>
<sequence>MTGIADRVAFIRPGIERTATAAATVMSVTRGRTATTTGIAAAAIVKARAAAAKTTIHLTIATLGALGKGLSLISTRTSNAIPRKTTTAAARTVIRPPLATGAIDAPGANDSGAVLVPCPA</sequence>
<accession>A0A450VVB7</accession>
<name>A0A450VVB7_9GAMM</name>
<evidence type="ECO:0000313" key="1">
    <source>
        <dbReference type="EMBL" id="VFK08722.1"/>
    </source>
</evidence>
<reference evidence="1" key="1">
    <citation type="submission" date="2019-02" db="EMBL/GenBank/DDBJ databases">
        <authorList>
            <person name="Gruber-Vodicka R. H."/>
            <person name="Seah K. B. B."/>
        </authorList>
    </citation>
    <scope>NUCLEOTIDE SEQUENCE</scope>
    <source>
        <strain evidence="1">BECK_S313</strain>
    </source>
</reference>
<organism evidence="1">
    <name type="scientific">Candidatus Kentrum sp. LPFa</name>
    <dbReference type="NCBI Taxonomy" id="2126335"/>
    <lineage>
        <taxon>Bacteria</taxon>
        <taxon>Pseudomonadati</taxon>
        <taxon>Pseudomonadota</taxon>
        <taxon>Gammaproteobacteria</taxon>
        <taxon>Candidatus Kentrum</taxon>
    </lineage>
</organism>